<proteinExistence type="predicted"/>
<evidence type="ECO:0000256" key="1">
    <source>
        <dbReference type="SAM" id="MobiDB-lite"/>
    </source>
</evidence>
<feature type="region of interest" description="Disordered" evidence="1">
    <location>
        <begin position="199"/>
        <end position="251"/>
    </location>
</feature>
<comment type="caution">
    <text evidence="2">The sequence shown here is derived from an EMBL/GenBank/DDBJ whole genome shotgun (WGS) entry which is preliminary data.</text>
</comment>
<feature type="region of interest" description="Disordered" evidence="1">
    <location>
        <begin position="1"/>
        <end position="26"/>
    </location>
</feature>
<evidence type="ECO:0000313" key="3">
    <source>
        <dbReference type="Proteomes" id="UP000265515"/>
    </source>
</evidence>
<keyword evidence="3" id="KW-1185">Reference proteome</keyword>
<feature type="compositionally biased region" description="Basic and acidic residues" evidence="1">
    <location>
        <begin position="1"/>
        <end position="23"/>
    </location>
</feature>
<protein>
    <submittedName>
        <fullName evidence="2">Uncharacterized protein</fullName>
    </submittedName>
</protein>
<name>A0A388KTW3_CHABU</name>
<accession>A0A388KTW3</accession>
<dbReference type="Proteomes" id="UP000265515">
    <property type="component" value="Unassembled WGS sequence"/>
</dbReference>
<feature type="compositionally biased region" description="Acidic residues" evidence="1">
    <location>
        <begin position="232"/>
        <end position="251"/>
    </location>
</feature>
<dbReference type="EMBL" id="BFEA01000182">
    <property type="protein sequence ID" value="GBG73373.1"/>
    <property type="molecule type" value="Genomic_DNA"/>
</dbReference>
<organism evidence="2 3">
    <name type="scientific">Chara braunii</name>
    <name type="common">Braun's stonewort</name>
    <dbReference type="NCBI Taxonomy" id="69332"/>
    <lineage>
        <taxon>Eukaryota</taxon>
        <taxon>Viridiplantae</taxon>
        <taxon>Streptophyta</taxon>
        <taxon>Charophyceae</taxon>
        <taxon>Charales</taxon>
        <taxon>Characeae</taxon>
        <taxon>Chara</taxon>
    </lineage>
</organism>
<evidence type="ECO:0000313" key="2">
    <source>
        <dbReference type="EMBL" id="GBG73373.1"/>
    </source>
</evidence>
<gene>
    <name evidence="2" type="ORF">CBR_g16088</name>
</gene>
<reference evidence="2 3" key="1">
    <citation type="journal article" date="2018" name="Cell">
        <title>The Chara Genome: Secondary Complexity and Implications for Plant Terrestrialization.</title>
        <authorList>
            <person name="Nishiyama T."/>
            <person name="Sakayama H."/>
            <person name="Vries J.D."/>
            <person name="Buschmann H."/>
            <person name="Saint-Marcoux D."/>
            <person name="Ullrich K.K."/>
            <person name="Haas F.B."/>
            <person name="Vanderstraeten L."/>
            <person name="Becker D."/>
            <person name="Lang D."/>
            <person name="Vosolsobe S."/>
            <person name="Rombauts S."/>
            <person name="Wilhelmsson P.K.I."/>
            <person name="Janitza P."/>
            <person name="Kern R."/>
            <person name="Heyl A."/>
            <person name="Rumpler F."/>
            <person name="Villalobos L.I.A.C."/>
            <person name="Clay J.M."/>
            <person name="Skokan R."/>
            <person name="Toyoda A."/>
            <person name="Suzuki Y."/>
            <person name="Kagoshima H."/>
            <person name="Schijlen E."/>
            <person name="Tajeshwar N."/>
            <person name="Catarino B."/>
            <person name="Hetherington A.J."/>
            <person name="Saltykova A."/>
            <person name="Bonnot C."/>
            <person name="Breuninger H."/>
            <person name="Symeonidi A."/>
            <person name="Radhakrishnan G.V."/>
            <person name="Van Nieuwerburgh F."/>
            <person name="Deforce D."/>
            <person name="Chang C."/>
            <person name="Karol K.G."/>
            <person name="Hedrich R."/>
            <person name="Ulvskov P."/>
            <person name="Glockner G."/>
            <person name="Delwiche C.F."/>
            <person name="Petrasek J."/>
            <person name="Van de Peer Y."/>
            <person name="Friml J."/>
            <person name="Beilby M."/>
            <person name="Dolan L."/>
            <person name="Kohara Y."/>
            <person name="Sugano S."/>
            <person name="Fujiyama A."/>
            <person name="Delaux P.-M."/>
            <person name="Quint M."/>
            <person name="TheiBen G."/>
            <person name="Hagemann M."/>
            <person name="Harholt J."/>
            <person name="Dunand C."/>
            <person name="Zachgo S."/>
            <person name="Langdale J."/>
            <person name="Maumus F."/>
            <person name="Straeten D.V.D."/>
            <person name="Gould S.B."/>
            <person name="Rensing S.A."/>
        </authorList>
    </citation>
    <scope>NUCLEOTIDE SEQUENCE [LARGE SCALE GENOMIC DNA]</scope>
    <source>
        <strain evidence="2 3">S276</strain>
    </source>
</reference>
<feature type="compositionally biased region" description="Basic and acidic residues" evidence="1">
    <location>
        <begin position="71"/>
        <end position="80"/>
    </location>
</feature>
<feature type="compositionally biased region" description="Acidic residues" evidence="1">
    <location>
        <begin position="57"/>
        <end position="70"/>
    </location>
</feature>
<dbReference type="AlphaFoldDB" id="A0A388KTW3"/>
<sequence length="251" mass="28804">MITQLKELKDKVESGKDHPKGKEQVGGCHNRFYRHKVTKDNFRDRGTVKDMVRGEMEEEEMTMEEEDLEKEELVDKEKEDPFVRVEEVDELSDQLKIGVKISEEGENMPLVEIEPEEDNEVRESARETLGRMEDMIDKMGRLNIKMSDICEEVRNLKMKMPHVFTMSQGKEDDGPRDHNPIALRATLAAGSEAAYQALMNFVPHTPRRPKGGNAPKETTQAPVPPQGGASIEIEEEEEEEQDELPKEEEER</sequence>
<dbReference type="Gramene" id="GBG73373">
    <property type="protein sequence ID" value="GBG73373"/>
    <property type="gene ID" value="CBR_g16088"/>
</dbReference>
<feature type="region of interest" description="Disordered" evidence="1">
    <location>
        <begin position="57"/>
        <end position="80"/>
    </location>
</feature>